<dbReference type="InterPro" id="IPR041698">
    <property type="entry name" value="Methyltransf_25"/>
</dbReference>
<evidence type="ECO:0000313" key="5">
    <source>
        <dbReference type="EMBL" id="MDO3640164.1"/>
    </source>
</evidence>
<proteinExistence type="predicted"/>
<comment type="caution">
    <text evidence="5">The sequence shown here is derived from an EMBL/GenBank/DDBJ whole genome shotgun (WGS) entry which is preliminary data.</text>
</comment>
<keyword evidence="1 5" id="KW-0489">Methyltransferase</keyword>
<gene>
    <name evidence="5" type="ORF">Q2100_30770</name>
</gene>
<accession>A0ABT8UQU7</accession>
<keyword evidence="6" id="KW-1185">Reference proteome</keyword>
<dbReference type="PANTHER" id="PTHR43464">
    <property type="entry name" value="METHYLTRANSFERASE"/>
    <property type="match status" value="1"/>
</dbReference>
<feature type="domain" description="Methyltransferase" evidence="4">
    <location>
        <begin position="49"/>
        <end position="141"/>
    </location>
</feature>
<dbReference type="GO" id="GO:0032259">
    <property type="term" value="P:methylation"/>
    <property type="evidence" value="ECO:0007669"/>
    <property type="project" value="UniProtKB-KW"/>
</dbReference>
<sequence>MSTRWQRTDAPRGDDYDSRWRSLAAEGRNVHGEADLVSALLAEHGGSRVLDAGCGTGRVAIALAERGHTVVGVDVDAGMLSAARAKQPALTWIEADLADLGAHLRDVFDLAVMAGNVMIFVEPGTEGRVLGAVADRLAAGGLLVAGFQIRPDRLSVADYDRLAESAGLQPVARWATWDREPFTGGDYAVSMHRRG</sequence>
<evidence type="ECO:0000256" key="2">
    <source>
        <dbReference type="ARBA" id="ARBA00022679"/>
    </source>
</evidence>
<dbReference type="RefSeq" id="WP_302917061.1">
    <property type="nucleotide sequence ID" value="NZ_JAUMSQ010000481.1"/>
</dbReference>
<keyword evidence="3" id="KW-0949">S-adenosyl-L-methionine</keyword>
<dbReference type="SUPFAM" id="SSF53335">
    <property type="entry name" value="S-adenosyl-L-methionine-dependent methyltransferases"/>
    <property type="match status" value="1"/>
</dbReference>
<dbReference type="InterPro" id="IPR029063">
    <property type="entry name" value="SAM-dependent_MTases_sf"/>
</dbReference>
<evidence type="ECO:0000256" key="1">
    <source>
        <dbReference type="ARBA" id="ARBA00022603"/>
    </source>
</evidence>
<name>A0ABT8UQU7_9MYCO</name>
<evidence type="ECO:0000313" key="6">
    <source>
        <dbReference type="Proteomes" id="UP001168823"/>
    </source>
</evidence>
<dbReference type="Proteomes" id="UP001168823">
    <property type="component" value="Unassembled WGS sequence"/>
</dbReference>
<dbReference type="Gene3D" id="3.40.50.150">
    <property type="entry name" value="Vaccinia Virus protein VP39"/>
    <property type="match status" value="1"/>
</dbReference>
<protein>
    <submittedName>
        <fullName evidence="5">Class I SAM-dependent methyltransferase</fullName>
        <ecNumber evidence="5">2.1.-.-</ecNumber>
    </submittedName>
</protein>
<dbReference type="Pfam" id="PF13649">
    <property type="entry name" value="Methyltransf_25"/>
    <property type="match status" value="1"/>
</dbReference>
<evidence type="ECO:0000256" key="3">
    <source>
        <dbReference type="ARBA" id="ARBA00022691"/>
    </source>
</evidence>
<reference evidence="5" key="1">
    <citation type="submission" date="2023-07" db="EMBL/GenBank/DDBJ databases">
        <title>Mycolicibacterium sp. nov., a novel bacterial species.</title>
        <authorList>
            <person name="Cao Y."/>
        </authorList>
    </citation>
    <scope>NUCLEOTIDE SEQUENCE</scope>
    <source>
        <strain evidence="5">KC 300</strain>
    </source>
</reference>
<dbReference type="EMBL" id="JAUMSQ010000481">
    <property type="protein sequence ID" value="MDO3640164.1"/>
    <property type="molecule type" value="Genomic_DNA"/>
</dbReference>
<keyword evidence="2 5" id="KW-0808">Transferase</keyword>
<dbReference type="GO" id="GO:0008168">
    <property type="term" value="F:methyltransferase activity"/>
    <property type="evidence" value="ECO:0007669"/>
    <property type="project" value="UniProtKB-KW"/>
</dbReference>
<dbReference type="EC" id="2.1.-.-" evidence="5"/>
<organism evidence="5 6">
    <name type="scientific">Mycolicibacterium arseniciresistens</name>
    <dbReference type="NCBI Taxonomy" id="3062257"/>
    <lineage>
        <taxon>Bacteria</taxon>
        <taxon>Bacillati</taxon>
        <taxon>Actinomycetota</taxon>
        <taxon>Actinomycetes</taxon>
        <taxon>Mycobacteriales</taxon>
        <taxon>Mycobacteriaceae</taxon>
        <taxon>Mycolicibacterium</taxon>
    </lineage>
</organism>
<dbReference type="CDD" id="cd02440">
    <property type="entry name" value="AdoMet_MTases"/>
    <property type="match status" value="1"/>
</dbReference>
<evidence type="ECO:0000259" key="4">
    <source>
        <dbReference type="Pfam" id="PF13649"/>
    </source>
</evidence>
<dbReference type="PANTHER" id="PTHR43464:SF19">
    <property type="entry name" value="UBIQUINONE BIOSYNTHESIS O-METHYLTRANSFERASE, MITOCHONDRIAL"/>
    <property type="match status" value="1"/>
</dbReference>